<reference evidence="1 2" key="1">
    <citation type="journal article" date="2015" name="Proc. Natl. Acad. Sci. U.S.A.">
        <title>The resurrection genome of Boea hygrometrica: A blueprint for survival of dehydration.</title>
        <authorList>
            <person name="Xiao L."/>
            <person name="Yang G."/>
            <person name="Zhang L."/>
            <person name="Yang X."/>
            <person name="Zhao S."/>
            <person name="Ji Z."/>
            <person name="Zhou Q."/>
            <person name="Hu M."/>
            <person name="Wang Y."/>
            <person name="Chen M."/>
            <person name="Xu Y."/>
            <person name="Jin H."/>
            <person name="Xiao X."/>
            <person name="Hu G."/>
            <person name="Bao F."/>
            <person name="Hu Y."/>
            <person name="Wan P."/>
            <person name="Li L."/>
            <person name="Deng X."/>
            <person name="Kuang T."/>
            <person name="Xiang C."/>
            <person name="Zhu J.K."/>
            <person name="Oliver M.J."/>
            <person name="He Y."/>
        </authorList>
    </citation>
    <scope>NUCLEOTIDE SEQUENCE [LARGE SCALE GENOMIC DNA]</scope>
    <source>
        <strain evidence="2">cv. XS01</strain>
    </source>
</reference>
<dbReference type="EMBL" id="KV012524">
    <property type="protein sequence ID" value="KZV24744.1"/>
    <property type="molecule type" value="Genomic_DNA"/>
</dbReference>
<dbReference type="Proteomes" id="UP000250235">
    <property type="component" value="Unassembled WGS sequence"/>
</dbReference>
<accession>A0A2Z7AS79</accession>
<protein>
    <submittedName>
        <fullName evidence="1">Kinesin-related protein</fullName>
    </submittedName>
</protein>
<gene>
    <name evidence="1" type="ORF">F511_21288</name>
</gene>
<keyword evidence="2" id="KW-1185">Reference proteome</keyword>
<sequence length="320" mass="36041">MLVLEDERVTHVCLKSLMGSVSHYERSGQLPHLMSWATAGYHGFSMGRGVDPDGNAPGDSGSSCRRDIFILLFVQSSQLVSFAIRFRYFQEERAVLLSYAHRISLKYLLEQMRQHKLEWTQSCSSNLFERADVQSKGIHSRFYPSIKSTSWPVVQYISSSSSSASSVSIRPRSQDAISSSSSSSASSMHFTEHIPQTSMPTVVVLYADYTESFAQLRTCVDQIQLEQVRTRDDIAELKAALSSKITNLEAAFAHASANQERVFRNQIYDFQQEIKTRKAALSQDLNDFRKKTQEGITTLSAQLSEIIAYINRGHDDKKGK</sequence>
<organism evidence="1 2">
    <name type="scientific">Dorcoceras hygrometricum</name>
    <dbReference type="NCBI Taxonomy" id="472368"/>
    <lineage>
        <taxon>Eukaryota</taxon>
        <taxon>Viridiplantae</taxon>
        <taxon>Streptophyta</taxon>
        <taxon>Embryophyta</taxon>
        <taxon>Tracheophyta</taxon>
        <taxon>Spermatophyta</taxon>
        <taxon>Magnoliopsida</taxon>
        <taxon>eudicotyledons</taxon>
        <taxon>Gunneridae</taxon>
        <taxon>Pentapetalae</taxon>
        <taxon>asterids</taxon>
        <taxon>lamiids</taxon>
        <taxon>Lamiales</taxon>
        <taxon>Gesneriaceae</taxon>
        <taxon>Didymocarpoideae</taxon>
        <taxon>Trichosporeae</taxon>
        <taxon>Loxocarpinae</taxon>
        <taxon>Dorcoceras</taxon>
    </lineage>
</organism>
<evidence type="ECO:0000313" key="2">
    <source>
        <dbReference type="Proteomes" id="UP000250235"/>
    </source>
</evidence>
<evidence type="ECO:0000313" key="1">
    <source>
        <dbReference type="EMBL" id="KZV24744.1"/>
    </source>
</evidence>
<proteinExistence type="predicted"/>
<name>A0A2Z7AS79_9LAMI</name>
<dbReference type="AlphaFoldDB" id="A0A2Z7AS79"/>